<sequence length="86" mass="9967">MITLVYAPGFIRKFKKLDTGLQDEIIEKLGLFKNEANHEKLKVHKLKGVLKNCHSFSVNYKFRVVFSYGSKNDVHILSVGNHEIYE</sequence>
<evidence type="ECO:0000313" key="1">
    <source>
        <dbReference type="EMBL" id="OGG40976.1"/>
    </source>
</evidence>
<comment type="caution">
    <text evidence="1">The sequence shown here is derived from an EMBL/GenBank/DDBJ whole genome shotgun (WGS) entry which is preliminary data.</text>
</comment>
<accession>A0A1F6BVK1</accession>
<evidence type="ECO:0008006" key="3">
    <source>
        <dbReference type="Google" id="ProtNLM"/>
    </source>
</evidence>
<dbReference type="EMBL" id="MFKK01000015">
    <property type="protein sequence ID" value="OGG40976.1"/>
    <property type="molecule type" value="Genomic_DNA"/>
</dbReference>
<protein>
    <recommendedName>
        <fullName evidence="3">Plasmid stabilization protein</fullName>
    </recommendedName>
</protein>
<gene>
    <name evidence="1" type="ORF">A3A21_01250</name>
</gene>
<reference evidence="1 2" key="1">
    <citation type="journal article" date="2016" name="Nat. Commun.">
        <title>Thousands of microbial genomes shed light on interconnected biogeochemical processes in an aquifer system.</title>
        <authorList>
            <person name="Anantharaman K."/>
            <person name="Brown C.T."/>
            <person name="Hug L.A."/>
            <person name="Sharon I."/>
            <person name="Castelle C.J."/>
            <person name="Probst A.J."/>
            <person name="Thomas B.C."/>
            <person name="Singh A."/>
            <person name="Wilkins M.J."/>
            <person name="Karaoz U."/>
            <person name="Brodie E.L."/>
            <person name="Williams K.H."/>
            <person name="Hubbard S.S."/>
            <person name="Banfield J.F."/>
        </authorList>
    </citation>
    <scope>NUCLEOTIDE SEQUENCE [LARGE SCALE GENOMIC DNA]</scope>
</reference>
<dbReference type="InterPro" id="IPR035093">
    <property type="entry name" value="RelE/ParE_toxin_dom_sf"/>
</dbReference>
<evidence type="ECO:0000313" key="2">
    <source>
        <dbReference type="Proteomes" id="UP000176996"/>
    </source>
</evidence>
<dbReference type="Gene3D" id="3.30.2310.20">
    <property type="entry name" value="RelE-like"/>
    <property type="match status" value="1"/>
</dbReference>
<dbReference type="STRING" id="1798471.A3A21_01250"/>
<dbReference type="AlphaFoldDB" id="A0A1F6BVK1"/>
<dbReference type="Proteomes" id="UP000176996">
    <property type="component" value="Unassembled WGS sequence"/>
</dbReference>
<organism evidence="1 2">
    <name type="scientific">Candidatus Jorgensenbacteria bacterium RIFCSPLOWO2_01_FULL_45_25b</name>
    <dbReference type="NCBI Taxonomy" id="1798471"/>
    <lineage>
        <taxon>Bacteria</taxon>
        <taxon>Candidatus Joergenseniibacteriota</taxon>
    </lineage>
</organism>
<proteinExistence type="predicted"/>
<name>A0A1F6BVK1_9BACT</name>
<dbReference type="SUPFAM" id="SSF143011">
    <property type="entry name" value="RelE-like"/>
    <property type="match status" value="1"/>
</dbReference>